<gene>
    <name evidence="1" type="ORF">KEF85_09290</name>
</gene>
<proteinExistence type="predicted"/>
<dbReference type="RefSeq" id="WP_215579799.1">
    <property type="nucleotide sequence ID" value="NZ_CP073754.1"/>
</dbReference>
<dbReference type="KEGG" id="mpad:KEF85_09290"/>
<keyword evidence="2" id="KW-1185">Reference proteome</keyword>
<evidence type="ECO:0000313" key="2">
    <source>
        <dbReference type="Proteomes" id="UP000676649"/>
    </source>
</evidence>
<reference evidence="1" key="1">
    <citation type="submission" date="2021-04" db="EMBL/GenBank/DDBJ databases">
        <title>Draft genome sequence data of methanotrophic Methylovulum sp. strain S1L and Methylomonas sp. strain S2AM isolated from boreal lake water columns.</title>
        <authorList>
            <person name="Rissanen A.J."/>
            <person name="Mangayil R."/>
            <person name="Svenning M.M."/>
            <person name="Khanongnuch R."/>
        </authorList>
    </citation>
    <scope>NUCLEOTIDE SEQUENCE</scope>
    <source>
        <strain evidence="1">S2AM</strain>
    </source>
</reference>
<accession>A0A975R8V8</accession>
<sequence length="147" mass="17224">MKTYISVPIPTHQFLDLADFLQNNQDPRDPVDMVALAIDYWMDNASWKPELLMATDGRGYQWKSLFLPEKTQIRMQYRGTYFYAKVESDAIIYQGKSISPGQLANTITQSNRNAWRDLWIKRPVDHEWKLADDCRREQLDSGHQTVV</sequence>
<dbReference type="EMBL" id="CP073754">
    <property type="protein sequence ID" value="QWF69574.1"/>
    <property type="molecule type" value="Genomic_DNA"/>
</dbReference>
<protein>
    <submittedName>
        <fullName evidence="1">Uncharacterized protein</fullName>
    </submittedName>
</protein>
<evidence type="ECO:0000313" key="1">
    <source>
        <dbReference type="EMBL" id="QWF69574.1"/>
    </source>
</evidence>
<dbReference type="AlphaFoldDB" id="A0A975R8V8"/>
<name>A0A975R8V8_9GAMM</name>
<dbReference type="Proteomes" id="UP000676649">
    <property type="component" value="Chromosome"/>
</dbReference>
<organism evidence="1 2">
    <name type="scientific">Methylomonas paludis</name>
    <dbReference type="NCBI Taxonomy" id="1173101"/>
    <lineage>
        <taxon>Bacteria</taxon>
        <taxon>Pseudomonadati</taxon>
        <taxon>Pseudomonadota</taxon>
        <taxon>Gammaproteobacteria</taxon>
        <taxon>Methylococcales</taxon>
        <taxon>Methylococcaceae</taxon>
        <taxon>Methylomonas</taxon>
    </lineage>
</organism>